<sequence>MRVSTGPKFDAPTLDITCDDDDDNFLGQYDSDNFSDDENYDDEEDDLLDDNQLKREFILYWLIIVPLGVSLIVFICVVPFLTQTSIARVPCCMCDEDFKLQLDGYDDFDKESIQAFIAANKGKVNVDEAYRNENSDLAKLENPHISLCLKVAAQYFIPAYYRTFHSDNLTQSDAQALMGQREVCPSYRFENLRLIEEDTSKAGPNNWKVYDIKSNTFFKEMFSEDGDFTSQTCTQDFTYTSDCSVEYDRMTKMLGGEEHLIRSEGNSTSINLLCN</sequence>
<organism evidence="2">
    <name type="scientific">Oikopleura dioica</name>
    <name type="common">Tunicate</name>
    <dbReference type="NCBI Taxonomy" id="34765"/>
    <lineage>
        <taxon>Eukaryota</taxon>
        <taxon>Metazoa</taxon>
        <taxon>Chordata</taxon>
        <taxon>Tunicata</taxon>
        <taxon>Appendicularia</taxon>
        <taxon>Copelata</taxon>
        <taxon>Oikopleuridae</taxon>
        <taxon>Oikopleura</taxon>
    </lineage>
</organism>
<feature type="transmembrane region" description="Helical" evidence="1">
    <location>
        <begin position="57"/>
        <end position="81"/>
    </location>
</feature>
<reference evidence="2" key="1">
    <citation type="journal article" date="2010" name="Science">
        <title>Plasticity of animal genome architecture unmasked by rapid evolution of a pelagic tunicate.</title>
        <authorList>
            <person name="Denoeud F."/>
            <person name="Henriet S."/>
            <person name="Mungpakdee S."/>
            <person name="Aury J.M."/>
            <person name="Da Silva C."/>
            <person name="Brinkmann H."/>
            <person name="Mikhaleva J."/>
            <person name="Olsen L.C."/>
            <person name="Jubin C."/>
            <person name="Canestro C."/>
            <person name="Bouquet J.M."/>
            <person name="Danks G."/>
            <person name="Poulain J."/>
            <person name="Campsteijn C."/>
            <person name="Adamski M."/>
            <person name="Cross I."/>
            <person name="Yadetie F."/>
            <person name="Muffato M."/>
            <person name="Louis A."/>
            <person name="Butcher S."/>
            <person name="Tsagkogeorga G."/>
            <person name="Konrad A."/>
            <person name="Singh S."/>
            <person name="Jensen M.F."/>
            <person name="Cong E.H."/>
            <person name="Eikeseth-Otteraa H."/>
            <person name="Noel B."/>
            <person name="Anthouard V."/>
            <person name="Porcel B.M."/>
            <person name="Kachouri-Lafond R."/>
            <person name="Nishino A."/>
            <person name="Ugolini M."/>
            <person name="Chourrout P."/>
            <person name="Nishida H."/>
            <person name="Aasland R."/>
            <person name="Huzurbazar S."/>
            <person name="Westhof E."/>
            <person name="Delsuc F."/>
            <person name="Lehrach H."/>
            <person name="Reinhardt R."/>
            <person name="Weissenbach J."/>
            <person name="Roy S.W."/>
            <person name="Artiguenave F."/>
            <person name="Postlethwait J.H."/>
            <person name="Manak J.R."/>
            <person name="Thompson E.M."/>
            <person name="Jaillon O."/>
            <person name="Du Pasquier L."/>
            <person name="Boudinot P."/>
            <person name="Liberles D.A."/>
            <person name="Volff J.N."/>
            <person name="Philippe H."/>
            <person name="Lenhard B."/>
            <person name="Roest Crollius H."/>
            <person name="Wincker P."/>
            <person name="Chourrout D."/>
        </authorList>
    </citation>
    <scope>NUCLEOTIDE SEQUENCE [LARGE SCALE GENOMIC DNA]</scope>
</reference>
<gene>
    <name evidence="2" type="ORF">GSOID_T00020990001</name>
</gene>
<dbReference type="AlphaFoldDB" id="E4YC29"/>
<evidence type="ECO:0000256" key="1">
    <source>
        <dbReference type="SAM" id="Phobius"/>
    </source>
</evidence>
<dbReference type="EMBL" id="FN654395">
    <property type="protein sequence ID" value="CBY33096.1"/>
    <property type="molecule type" value="Genomic_DNA"/>
</dbReference>
<evidence type="ECO:0000313" key="2">
    <source>
        <dbReference type="EMBL" id="CBY33096.1"/>
    </source>
</evidence>
<protein>
    <submittedName>
        <fullName evidence="2">Uncharacterized protein</fullName>
    </submittedName>
</protein>
<keyword evidence="1" id="KW-1133">Transmembrane helix</keyword>
<name>E4YC29_OIKDI</name>
<keyword evidence="1" id="KW-0812">Transmembrane</keyword>
<accession>E4YC29</accession>
<proteinExistence type="predicted"/>
<keyword evidence="1" id="KW-0472">Membrane</keyword>
<dbReference type="Proteomes" id="UP000011014">
    <property type="component" value="Unassembled WGS sequence"/>
</dbReference>